<name>B1HZY0_LYSSC</name>
<feature type="transmembrane region" description="Helical" evidence="1">
    <location>
        <begin position="155"/>
        <end position="175"/>
    </location>
</feature>
<feature type="domain" description="VanZ-like" evidence="2">
    <location>
        <begin position="80"/>
        <end position="201"/>
    </location>
</feature>
<organism evidence="3 4">
    <name type="scientific">Lysinibacillus sphaericus (strain C3-41)</name>
    <dbReference type="NCBI Taxonomy" id="444177"/>
    <lineage>
        <taxon>Bacteria</taxon>
        <taxon>Bacillati</taxon>
        <taxon>Bacillota</taxon>
        <taxon>Bacilli</taxon>
        <taxon>Bacillales</taxon>
        <taxon>Bacillaceae</taxon>
        <taxon>Lysinibacillus</taxon>
    </lineage>
</organism>
<dbReference type="InterPro" id="IPR053150">
    <property type="entry name" value="Teicoplanin_resist-assoc"/>
</dbReference>
<dbReference type="Pfam" id="PF04892">
    <property type="entry name" value="VanZ"/>
    <property type="match status" value="1"/>
</dbReference>
<feature type="transmembrane region" description="Helical" evidence="1">
    <location>
        <begin position="127"/>
        <end position="148"/>
    </location>
</feature>
<dbReference type="PANTHER" id="PTHR36834:SF2">
    <property type="entry name" value="MEMBRANE PROTEIN"/>
    <property type="match status" value="1"/>
</dbReference>
<keyword evidence="1" id="KW-0472">Membrane</keyword>
<dbReference type="EnsemblBacteria" id="ACA38518">
    <property type="protein sequence ID" value="ACA38518"/>
    <property type="gene ID" value="Bsph_0904"/>
</dbReference>
<dbReference type="KEGG" id="lsp:Bsph_0904"/>
<dbReference type="HOGENOM" id="CLU_077618_5_2_9"/>
<sequence>MHGVKEHIKIWEGNKGKRVFSMSKNNITDVQGNAKLPLPYRDVIDTYYLPIKIVGWMLFSIYSCLAFYKLVIDRLVNVVVILWKGDYSVGDLGLFDYSSWRLTTNFIPFETIFRYINYSQYFNWDTIIINLLGNLLIFTPMGFLLPLLSKKFRKAGVILCLGFFASLSVETIQFIFTVGSADIDDLILNSIGAWLGYLAYKGLLLTPKK</sequence>
<evidence type="ECO:0000313" key="3">
    <source>
        <dbReference type="EMBL" id="ACA38518.1"/>
    </source>
</evidence>
<dbReference type="PANTHER" id="PTHR36834">
    <property type="entry name" value="MEMBRANE PROTEIN-RELATED"/>
    <property type="match status" value="1"/>
</dbReference>
<protein>
    <recommendedName>
        <fullName evidence="2">VanZ-like domain-containing protein</fullName>
    </recommendedName>
</protein>
<accession>B1HZY0</accession>
<evidence type="ECO:0000259" key="2">
    <source>
        <dbReference type="Pfam" id="PF04892"/>
    </source>
</evidence>
<reference evidence="3 4" key="1">
    <citation type="journal article" date="2008" name="J. Bacteriol.">
        <title>Complete genome sequence of the mosquitocidal bacterium Bacillus sphaericus C3-41 and comparison with those of closely related Bacillus species.</title>
        <authorList>
            <person name="Hu X."/>
            <person name="Fan W."/>
            <person name="Han B."/>
            <person name="Liu H."/>
            <person name="Zheng D."/>
            <person name="Li Q."/>
            <person name="Dong W."/>
            <person name="Yan J."/>
            <person name="Gao M."/>
            <person name="Berry C."/>
            <person name="Yuan Z."/>
        </authorList>
    </citation>
    <scope>NUCLEOTIDE SEQUENCE [LARGE SCALE GENOMIC DNA]</scope>
    <source>
        <strain evidence="3 4">C3-41</strain>
    </source>
</reference>
<keyword evidence="1" id="KW-1133">Transmembrane helix</keyword>
<dbReference type="AlphaFoldDB" id="B1HZY0"/>
<proteinExistence type="predicted"/>
<dbReference type="EMBL" id="CP000817">
    <property type="protein sequence ID" value="ACA38518.1"/>
    <property type="molecule type" value="Genomic_DNA"/>
</dbReference>
<dbReference type="InterPro" id="IPR006976">
    <property type="entry name" value="VanZ-like"/>
</dbReference>
<keyword evidence="1" id="KW-0812">Transmembrane</keyword>
<feature type="transmembrane region" description="Helical" evidence="1">
    <location>
        <begin position="47"/>
        <end position="68"/>
    </location>
</feature>
<evidence type="ECO:0000313" key="4">
    <source>
        <dbReference type="Proteomes" id="UP000002164"/>
    </source>
</evidence>
<gene>
    <name evidence="3" type="ordered locus">Bsph_0904</name>
</gene>
<dbReference type="Proteomes" id="UP000002164">
    <property type="component" value="Chromosome"/>
</dbReference>
<evidence type="ECO:0000256" key="1">
    <source>
        <dbReference type="SAM" id="Phobius"/>
    </source>
</evidence>
<feature type="transmembrane region" description="Helical" evidence="1">
    <location>
        <begin position="187"/>
        <end position="206"/>
    </location>
</feature>